<dbReference type="SUPFAM" id="SSF56059">
    <property type="entry name" value="Glutathione synthetase ATP-binding domain-like"/>
    <property type="match status" value="1"/>
</dbReference>
<dbReference type="InterPro" id="IPR013815">
    <property type="entry name" value="ATP_grasp_subdomain_1"/>
</dbReference>
<dbReference type="PROSITE" id="PS50975">
    <property type="entry name" value="ATP_GRASP"/>
    <property type="match status" value="1"/>
</dbReference>
<sequence>MNTEILESKSTEIAAAEAMDKEILELLDSKSTEEGKWSILQSQKADEYTTATGSYCYWSQDVDLGPPDKTTPIPEEDEHILDYYNALQYSLYENDLPETVDRTHKPQTQYTKNNIAITILSSPVECMSFLLEGSRTCPGDMLLVMSMTWLQFGEAQSGSNARPLFVRKAILFDRAGKSYIDIFDPPRRVTYFMNFFTRACTNGQRNDGEDIEAYVDCPMSSSLNLVKMVDDKIWTRILMAESGVFYPETLAFAYKSKKNYTIPQNASIKVVRLDTKTGVDNLALDEIQKFVERDDVKDRNKIVVKPSGTIWHGSLGVTFHHPTNIIGIWNAVLELLNDIEEENGILVETFYSYQPSSDNKQNKMSFRMRSYVCRGTDDKAVSTTIVCGIGEKNKPIHGDNTVPQSLQSTLRQFGFSTSECDCIQNEVFTSSEKLLNNIIEKEKNMSVNERGSPGAQTDLIANSHDCTISAHLYEFINPELSGKSVRPLVDTMVNRSQKFLLRGRHILVIGAGGYSKRFIWKDAKAYDVKILKRRYSHLDGCVTFWEDCGPLAAIICTKLRLNGAGEAGARNAKNKTLTQKLLLSREAEIPHFPKAYLYAAKTFHINSELDVKVAVDEIGLPAVLKLEHGSSAVGVKLVNDIDECHSEYEKIQHKLQDEADHPGIGLGYGNSMQLMEFIDGTEHDIDIIIYKRKLIGAFVSDNGPTRSDSFTETAASMPTCLPSDKRAQLVTSAYTCCNELGLINGVFNVEMKMTQTGPKLLEINARMGGFYLRDWIKACYGVDLLFCAFLISCGIKPILPRVIAPKMHLMGVMCIPSKHSGTLTDPLILHQLAELRNQNEVRYNQIEASLDQEDDDLEEPYCNIAVMEPSLEKAKQKLISVCQKLNIDKPDYPIKHFLVDFKEQT</sequence>
<organism evidence="3 4">
    <name type="scientific">Tegillarca granosa</name>
    <name type="common">Malaysian cockle</name>
    <name type="synonym">Anadara granosa</name>
    <dbReference type="NCBI Taxonomy" id="220873"/>
    <lineage>
        <taxon>Eukaryota</taxon>
        <taxon>Metazoa</taxon>
        <taxon>Spiralia</taxon>
        <taxon>Lophotrochozoa</taxon>
        <taxon>Mollusca</taxon>
        <taxon>Bivalvia</taxon>
        <taxon>Autobranchia</taxon>
        <taxon>Pteriomorphia</taxon>
        <taxon>Arcoida</taxon>
        <taxon>Arcoidea</taxon>
        <taxon>Arcidae</taxon>
        <taxon>Tegillarca</taxon>
    </lineage>
</organism>
<keyword evidence="1" id="KW-0067">ATP-binding</keyword>
<dbReference type="Pfam" id="PF13535">
    <property type="entry name" value="ATP-grasp_4"/>
    <property type="match status" value="1"/>
</dbReference>
<reference evidence="3 4" key="1">
    <citation type="submission" date="2022-12" db="EMBL/GenBank/DDBJ databases">
        <title>Chromosome-level genome of Tegillarca granosa.</title>
        <authorList>
            <person name="Kim J."/>
        </authorList>
    </citation>
    <scope>NUCLEOTIDE SEQUENCE [LARGE SCALE GENOMIC DNA]</scope>
    <source>
        <strain evidence="3">Teg-2019</strain>
        <tissue evidence="3">Adductor muscle</tissue>
    </source>
</reference>
<dbReference type="Gene3D" id="3.30.470.20">
    <property type="entry name" value="ATP-grasp fold, B domain"/>
    <property type="match status" value="1"/>
</dbReference>
<evidence type="ECO:0000256" key="1">
    <source>
        <dbReference type="PROSITE-ProRule" id="PRU00409"/>
    </source>
</evidence>
<evidence type="ECO:0000313" key="4">
    <source>
        <dbReference type="Proteomes" id="UP001217089"/>
    </source>
</evidence>
<comment type="caution">
    <text evidence="3">The sequence shown here is derived from an EMBL/GenBank/DDBJ whole genome shotgun (WGS) entry which is preliminary data.</text>
</comment>
<dbReference type="InterPro" id="IPR031046">
    <property type="entry name" value="CARNS1"/>
</dbReference>
<evidence type="ECO:0000313" key="3">
    <source>
        <dbReference type="EMBL" id="KAJ8320837.1"/>
    </source>
</evidence>
<protein>
    <recommendedName>
        <fullName evidence="2">ATP-grasp domain-containing protein</fullName>
    </recommendedName>
</protein>
<accession>A0ABQ9FVL1</accession>
<dbReference type="Proteomes" id="UP001217089">
    <property type="component" value="Unassembled WGS sequence"/>
</dbReference>
<dbReference type="EMBL" id="JARBDR010000141">
    <property type="protein sequence ID" value="KAJ8320837.1"/>
    <property type="molecule type" value="Genomic_DNA"/>
</dbReference>
<dbReference type="PANTHER" id="PTHR48066:SF1">
    <property type="entry name" value="CARNOSINE SYNTHASE 1"/>
    <property type="match status" value="1"/>
</dbReference>
<proteinExistence type="predicted"/>
<name>A0ABQ9FVL1_TEGGR</name>
<dbReference type="Gene3D" id="3.30.1490.20">
    <property type="entry name" value="ATP-grasp fold, A domain"/>
    <property type="match status" value="1"/>
</dbReference>
<feature type="domain" description="ATP-grasp" evidence="2">
    <location>
        <begin position="589"/>
        <end position="793"/>
    </location>
</feature>
<evidence type="ECO:0000259" key="2">
    <source>
        <dbReference type="PROSITE" id="PS50975"/>
    </source>
</evidence>
<keyword evidence="1" id="KW-0547">Nucleotide-binding</keyword>
<keyword evidence="4" id="KW-1185">Reference proteome</keyword>
<dbReference type="InterPro" id="IPR011761">
    <property type="entry name" value="ATP-grasp"/>
</dbReference>
<gene>
    <name evidence="3" type="ORF">KUTeg_002424</name>
</gene>
<dbReference type="PANTHER" id="PTHR48066">
    <property type="entry name" value="CARNOSINE SYNTHASE 1"/>
    <property type="match status" value="1"/>
</dbReference>